<keyword evidence="3" id="KW-1185">Reference proteome</keyword>
<evidence type="ECO:0000313" key="3">
    <source>
        <dbReference type="Proteomes" id="UP001063166"/>
    </source>
</evidence>
<name>A0A9P3UNM2_LYOSH</name>
<dbReference type="Proteomes" id="UP001063166">
    <property type="component" value="Unassembled WGS sequence"/>
</dbReference>
<sequence>MHGSRRDQLVRNLLLDIARDYPSTVGENLVLEITLSDVLASCGPQKCSNGGSRTVTVEDGGVDLSESAEVDPPGIIEEDDILRFGLPSARSELGPTTERRLAEKLDKLMLSMTEFFHADADWDSLNEQDRIRLAWALPEDIRNYKASVDSTRSEANTSYARIEDLIDQLVQAHSQLQASLSRVIATYSPEFHSRRGACNELLAAKIEASLIKLSLIRARATRALYDHRPSKTRDATLAQAVSAAQAKLKADARKMTEEEAALDRQLAEYEMMLKLVDGDGGGFAQVIEDWTRVQKEREECIKDLRRLGWTGD</sequence>
<keyword evidence="1" id="KW-0175">Coiled coil</keyword>
<dbReference type="AlphaFoldDB" id="A0A9P3UNM2"/>
<evidence type="ECO:0000256" key="1">
    <source>
        <dbReference type="SAM" id="Coils"/>
    </source>
</evidence>
<dbReference type="EMBL" id="BRPK01000010">
    <property type="protein sequence ID" value="GLB41769.1"/>
    <property type="molecule type" value="Genomic_DNA"/>
</dbReference>
<organism evidence="2 3">
    <name type="scientific">Lyophyllum shimeji</name>
    <name type="common">Hon-shimeji</name>
    <name type="synonym">Tricholoma shimeji</name>
    <dbReference type="NCBI Taxonomy" id="47721"/>
    <lineage>
        <taxon>Eukaryota</taxon>
        <taxon>Fungi</taxon>
        <taxon>Dikarya</taxon>
        <taxon>Basidiomycota</taxon>
        <taxon>Agaricomycotina</taxon>
        <taxon>Agaricomycetes</taxon>
        <taxon>Agaricomycetidae</taxon>
        <taxon>Agaricales</taxon>
        <taxon>Tricholomatineae</taxon>
        <taxon>Lyophyllaceae</taxon>
        <taxon>Lyophyllum</taxon>
    </lineage>
</organism>
<reference evidence="2" key="1">
    <citation type="submission" date="2022-07" db="EMBL/GenBank/DDBJ databases">
        <title>The genome of Lyophyllum shimeji provides insight into the initial evolution of ectomycorrhizal fungal genome.</title>
        <authorList>
            <person name="Kobayashi Y."/>
            <person name="Shibata T."/>
            <person name="Hirakawa H."/>
            <person name="Shigenobu S."/>
            <person name="Nishiyama T."/>
            <person name="Yamada A."/>
            <person name="Hasebe M."/>
            <person name="Kawaguchi M."/>
        </authorList>
    </citation>
    <scope>NUCLEOTIDE SEQUENCE</scope>
    <source>
        <strain evidence="2">AT787</strain>
    </source>
</reference>
<accession>A0A9P3UNM2</accession>
<proteinExistence type="predicted"/>
<protein>
    <submittedName>
        <fullName evidence="2">Uncharacterized protein</fullName>
    </submittedName>
</protein>
<comment type="caution">
    <text evidence="2">The sequence shown here is derived from an EMBL/GenBank/DDBJ whole genome shotgun (WGS) entry which is preliminary data.</text>
</comment>
<evidence type="ECO:0000313" key="2">
    <source>
        <dbReference type="EMBL" id="GLB41769.1"/>
    </source>
</evidence>
<feature type="coiled-coil region" evidence="1">
    <location>
        <begin position="245"/>
        <end position="272"/>
    </location>
</feature>
<dbReference type="OrthoDB" id="3244737at2759"/>
<gene>
    <name evidence="2" type="ORF">LshimejAT787_1003690</name>
</gene>